<feature type="domain" description="Hap4 transcription factor heteromerisation" evidence="4">
    <location>
        <begin position="26"/>
        <end position="42"/>
    </location>
</feature>
<evidence type="ECO:0000313" key="5">
    <source>
        <dbReference type="EMBL" id="CDR43283.1"/>
    </source>
</evidence>
<feature type="region of interest" description="Disordered" evidence="3">
    <location>
        <begin position="26"/>
        <end position="88"/>
    </location>
</feature>
<evidence type="ECO:0000256" key="2">
    <source>
        <dbReference type="SAM" id="Coils"/>
    </source>
</evidence>
<gene>
    <name evidence="6" type="ORF">BON22_2946</name>
    <name evidence="5" type="ORF">CYFA0S_11e03158g</name>
</gene>
<evidence type="ECO:0000313" key="7">
    <source>
        <dbReference type="Proteomes" id="UP000189513"/>
    </source>
</evidence>
<dbReference type="OMA" id="KQERECF"/>
<feature type="coiled-coil region" evidence="2">
    <location>
        <begin position="125"/>
        <end position="159"/>
    </location>
</feature>
<name>A0A061B038_CYBFA</name>
<reference evidence="5" key="1">
    <citation type="journal article" date="2014" name="Genome Announc.">
        <title>Genome sequence of the yeast Cyberlindnera fabianii (Hansenula fabianii).</title>
        <authorList>
            <person name="Freel K.C."/>
            <person name="Sarilar V."/>
            <person name="Neuveglise C."/>
            <person name="Devillers H."/>
            <person name="Friedrich A."/>
            <person name="Schacherer J."/>
        </authorList>
    </citation>
    <scope>NUCLEOTIDE SEQUENCE</scope>
    <source>
        <strain evidence="5">YJS4271</strain>
    </source>
</reference>
<dbReference type="OrthoDB" id="3981308at2759"/>
<dbReference type="EMBL" id="MPUK01000005">
    <property type="protein sequence ID" value="ONH66993.1"/>
    <property type="molecule type" value="Genomic_DNA"/>
</dbReference>
<protein>
    <submittedName>
        <fullName evidence="5">CYFA0S11e03158g1_1</fullName>
    </submittedName>
</protein>
<dbReference type="STRING" id="36022.A0A061B038"/>
<keyword evidence="1" id="KW-0539">Nucleus</keyword>
<feature type="region of interest" description="Disordered" evidence="3">
    <location>
        <begin position="100"/>
        <end position="122"/>
    </location>
</feature>
<evidence type="ECO:0000256" key="1">
    <source>
        <dbReference type="ARBA" id="ARBA00023242"/>
    </source>
</evidence>
<dbReference type="GO" id="GO:0005634">
    <property type="term" value="C:nucleus"/>
    <property type="evidence" value="ECO:0007669"/>
    <property type="project" value="InterPro"/>
</dbReference>
<evidence type="ECO:0000256" key="3">
    <source>
        <dbReference type="SAM" id="MobiDB-lite"/>
    </source>
</evidence>
<evidence type="ECO:0000313" key="6">
    <source>
        <dbReference type="EMBL" id="ONH66993.1"/>
    </source>
</evidence>
<dbReference type="AlphaFoldDB" id="A0A061B038"/>
<proteinExistence type="predicted"/>
<dbReference type="VEuPathDB" id="FungiDB:BON22_2946"/>
<dbReference type="GO" id="GO:0006355">
    <property type="term" value="P:regulation of DNA-templated transcription"/>
    <property type="evidence" value="ECO:0007669"/>
    <property type="project" value="InterPro"/>
</dbReference>
<dbReference type="Proteomes" id="UP000189513">
    <property type="component" value="Unassembled WGS sequence"/>
</dbReference>
<reference evidence="7" key="2">
    <citation type="journal article" date="2017" name="Genome Announc.">
        <title>Genome sequences of Cyberlindnera fabianii 65, Pichia kudriavzevii 129, and Saccharomyces cerevisiae 131 isolated from fermented masau fruits in Zimbabwe.</title>
        <authorList>
            <person name="van Rijswijck I.M.H."/>
            <person name="Derks M.F.L."/>
            <person name="Abee T."/>
            <person name="de Ridder D."/>
            <person name="Smid E.J."/>
        </authorList>
    </citation>
    <scope>NUCLEOTIDE SEQUENCE [LARGE SCALE GENOMIC DNA]</scope>
    <source>
        <strain evidence="7">65</strain>
    </source>
</reference>
<organism evidence="5">
    <name type="scientific">Cyberlindnera fabianii</name>
    <name type="common">Yeast</name>
    <name type="synonym">Hansenula fabianii</name>
    <dbReference type="NCBI Taxonomy" id="36022"/>
    <lineage>
        <taxon>Eukaryota</taxon>
        <taxon>Fungi</taxon>
        <taxon>Dikarya</taxon>
        <taxon>Ascomycota</taxon>
        <taxon>Saccharomycotina</taxon>
        <taxon>Saccharomycetes</taxon>
        <taxon>Phaffomycetales</taxon>
        <taxon>Phaffomycetaceae</taxon>
        <taxon>Cyberlindnera</taxon>
    </lineage>
</organism>
<reference evidence="6" key="3">
    <citation type="submission" date="2017-01" db="EMBL/GenBank/DDBJ databases">
        <authorList>
            <person name="Mah S.A."/>
            <person name="Swanson W.J."/>
            <person name="Moy G.W."/>
            <person name="Vacquier V.D."/>
        </authorList>
    </citation>
    <scope>NUCLEOTIDE SEQUENCE [LARGE SCALE GENOMIC DNA]</scope>
    <source>
        <strain evidence="6">65</strain>
    </source>
</reference>
<keyword evidence="2" id="KW-0175">Coiled coil</keyword>
<accession>A0A061B038</accession>
<sequence length="312" mass="35378">MDTKHQASHINLNHLQKIATPTVIRTSKQWVLPPRPRPGRKPNAASASQQKKEPKKTYKKKNQQQQQQPLQTQPLQPAQSLSPNSSLPQALQSMQMITPAPSMSTTSASSPRSPGTPVDFKKDDTSMLELALKNMKEENQLLKQELSRLVADLKSLKQERECFKPHVQEEELFHKKRSISSDEMSSLFNIESCEEDDNSSQISTPSLTSNTSSLASSISSLGSIKEDQVLKIDEFLSTSLFEPSTNSISNEEEDKFQPPSMSYLKAKMQKEENEFEFNFLKEESVFKTDASDLFFQTATDKNSIDNEFWNWN</sequence>
<dbReference type="EMBL" id="LK052896">
    <property type="protein sequence ID" value="CDR43283.1"/>
    <property type="molecule type" value="Genomic_DNA"/>
</dbReference>
<feature type="compositionally biased region" description="Low complexity" evidence="3">
    <location>
        <begin position="100"/>
        <end position="117"/>
    </location>
</feature>
<dbReference type="Pfam" id="PF10297">
    <property type="entry name" value="Hap4_Hap_bind"/>
    <property type="match status" value="1"/>
</dbReference>
<feature type="compositionally biased region" description="Low complexity" evidence="3">
    <location>
        <begin position="63"/>
        <end position="88"/>
    </location>
</feature>
<evidence type="ECO:0000259" key="4">
    <source>
        <dbReference type="Pfam" id="PF10297"/>
    </source>
</evidence>
<dbReference type="InterPro" id="IPR018287">
    <property type="entry name" value="Hap4_TF_heteromerisation"/>
</dbReference>
<keyword evidence="7" id="KW-1185">Reference proteome</keyword>